<evidence type="ECO:0008006" key="7">
    <source>
        <dbReference type="Google" id="ProtNLM"/>
    </source>
</evidence>
<dbReference type="InterPro" id="IPR044974">
    <property type="entry name" value="Disease_R_plants"/>
</dbReference>
<dbReference type="AlphaFoldDB" id="A0AAV5ESG6"/>
<accession>A0AAV5ESG6</accession>
<dbReference type="InterPro" id="IPR042197">
    <property type="entry name" value="Apaf_helical"/>
</dbReference>
<dbReference type="GO" id="GO:0043531">
    <property type="term" value="F:ADP binding"/>
    <property type="evidence" value="ECO:0007669"/>
    <property type="project" value="InterPro"/>
</dbReference>
<sequence>MGGEVYKIQPLSDDNSRKLFYARIYGDEMRSIEYQLDETTNKILKKCAGIPLAIITMASLLVGKPKEIWCDVITSIGFGHEVNEQVENTKKILSYSYYDMPSYLRTCLLYLSVFPEDHTISKTFLIWRWIAEGLIQGKPGICLFKLGEQCFNDLINRSMVQGVESEYDGLVRSCHVHDMVLDLIRSISTQENFVTILDNGDESSVSPPPSGGARRLALHANAMVHTAHQGKMMKMTQVRSFITISCSFGNQVPLSSFKVLRVLDMCDCEDLKPSYLVHLDNLVHLRYLRLDSTSIDDLPNEIGALKHLQTLILCDTEIRKLTPSISQLTQLVCLNCDYLGTLAPNWIGKLTSLEELEVSIYFTNKDEEDHARGFLKELGSLKELRVFRSRLYKMDTSMQIDLALSLSKLHKLQKLDLWCSSFERFYNAIWGQAGFVLSQHLQVLTLRSFMFPCMPSCISAACLPNLISLHLEVDTDEKGLEFLGRLPELCHLYLATDSTVTISNFSAHSYFRKLRFFYLPVSMIQFQLKEEDSTVSFHIWNGTNAMPFGSSKKDSNVAPYAVMPSLEKLFSRIDVRALKDVKGYFSNIGLEYLPSLRKVEVEINVSADDVEVAEAEAALTKTTEVHPNHPTLKVHK</sequence>
<evidence type="ECO:0000313" key="6">
    <source>
        <dbReference type="Proteomes" id="UP001054889"/>
    </source>
</evidence>
<gene>
    <name evidence="5" type="primary">gb13610</name>
    <name evidence="5" type="ORF">PR202_gb13610</name>
</gene>
<dbReference type="GO" id="GO:0042742">
    <property type="term" value="P:defense response to bacterium"/>
    <property type="evidence" value="ECO:0007669"/>
    <property type="project" value="UniProtKB-ARBA"/>
</dbReference>
<keyword evidence="2" id="KW-0611">Plant defense</keyword>
<dbReference type="Gene3D" id="1.10.10.10">
    <property type="entry name" value="Winged helix-like DNA-binding domain superfamily/Winged helix DNA-binding domain"/>
    <property type="match status" value="1"/>
</dbReference>
<dbReference type="GO" id="GO:0009626">
    <property type="term" value="P:plant-type hypersensitive response"/>
    <property type="evidence" value="ECO:0007669"/>
    <property type="project" value="UniProtKB-ARBA"/>
</dbReference>
<reference evidence="5" key="1">
    <citation type="journal article" date="2018" name="DNA Res.">
        <title>Multiple hybrid de novo genome assembly of finger millet, an orphan allotetraploid crop.</title>
        <authorList>
            <person name="Hatakeyama M."/>
            <person name="Aluri S."/>
            <person name="Balachadran M.T."/>
            <person name="Sivarajan S.R."/>
            <person name="Patrignani A."/>
            <person name="Gruter S."/>
            <person name="Poveda L."/>
            <person name="Shimizu-Inatsugi R."/>
            <person name="Baeten J."/>
            <person name="Francoijs K.J."/>
            <person name="Nataraja K.N."/>
            <person name="Reddy Y.A.N."/>
            <person name="Phadnis S."/>
            <person name="Ravikumar R.L."/>
            <person name="Schlapbach R."/>
            <person name="Sreeman S.M."/>
            <person name="Shimizu K.K."/>
        </authorList>
    </citation>
    <scope>NUCLEOTIDE SEQUENCE</scope>
</reference>
<dbReference type="SUPFAM" id="SSF52058">
    <property type="entry name" value="L domain-like"/>
    <property type="match status" value="1"/>
</dbReference>
<name>A0AAV5ESG6_ELECO</name>
<evidence type="ECO:0000256" key="2">
    <source>
        <dbReference type="ARBA" id="ARBA00022821"/>
    </source>
</evidence>
<dbReference type="Proteomes" id="UP001054889">
    <property type="component" value="Unassembled WGS sequence"/>
</dbReference>
<dbReference type="SUPFAM" id="SSF52540">
    <property type="entry name" value="P-loop containing nucleoside triphosphate hydrolases"/>
    <property type="match status" value="1"/>
</dbReference>
<comment type="caution">
    <text evidence="5">The sequence shown here is derived from an EMBL/GenBank/DDBJ whole genome shotgun (WGS) entry which is preliminary data.</text>
</comment>
<dbReference type="InterPro" id="IPR032675">
    <property type="entry name" value="LRR_dom_sf"/>
</dbReference>
<dbReference type="Pfam" id="PF23559">
    <property type="entry name" value="WHD_DRP"/>
    <property type="match status" value="1"/>
</dbReference>
<organism evidence="5 6">
    <name type="scientific">Eleusine coracana subsp. coracana</name>
    <dbReference type="NCBI Taxonomy" id="191504"/>
    <lineage>
        <taxon>Eukaryota</taxon>
        <taxon>Viridiplantae</taxon>
        <taxon>Streptophyta</taxon>
        <taxon>Embryophyta</taxon>
        <taxon>Tracheophyta</taxon>
        <taxon>Spermatophyta</taxon>
        <taxon>Magnoliopsida</taxon>
        <taxon>Liliopsida</taxon>
        <taxon>Poales</taxon>
        <taxon>Poaceae</taxon>
        <taxon>PACMAD clade</taxon>
        <taxon>Chloridoideae</taxon>
        <taxon>Cynodonteae</taxon>
        <taxon>Eleusininae</taxon>
        <taxon>Eleusine</taxon>
    </lineage>
</organism>
<reference evidence="5" key="2">
    <citation type="submission" date="2021-12" db="EMBL/GenBank/DDBJ databases">
        <title>Resequencing data analysis of finger millet.</title>
        <authorList>
            <person name="Hatakeyama M."/>
            <person name="Aluri S."/>
            <person name="Balachadran M.T."/>
            <person name="Sivarajan S.R."/>
            <person name="Poveda L."/>
            <person name="Shimizu-Inatsugi R."/>
            <person name="Schlapbach R."/>
            <person name="Sreeman S.M."/>
            <person name="Shimizu K.K."/>
        </authorList>
    </citation>
    <scope>NUCLEOTIDE SEQUENCE</scope>
</reference>
<feature type="domain" description="Disease resistance R13L4/SHOC-2-like LRR" evidence="4">
    <location>
        <begin position="237"/>
        <end position="632"/>
    </location>
</feature>
<keyword evidence="1" id="KW-0677">Repeat</keyword>
<protein>
    <recommendedName>
        <fullName evidence="7">NB-ARC domain-containing protein</fullName>
    </recommendedName>
</protein>
<keyword evidence="6" id="KW-1185">Reference proteome</keyword>
<dbReference type="FunFam" id="1.10.10.10:FF:000322">
    <property type="entry name" value="Probable disease resistance protein At1g63360"/>
    <property type="match status" value="1"/>
</dbReference>
<dbReference type="InterPro" id="IPR036388">
    <property type="entry name" value="WH-like_DNA-bd_sf"/>
</dbReference>
<evidence type="ECO:0000259" key="4">
    <source>
        <dbReference type="Pfam" id="PF23598"/>
    </source>
</evidence>
<proteinExistence type="predicted"/>
<evidence type="ECO:0000256" key="1">
    <source>
        <dbReference type="ARBA" id="ARBA00022737"/>
    </source>
</evidence>
<dbReference type="PANTHER" id="PTHR23155:SF1116">
    <property type="entry name" value="OS12G0273300 PROTEIN"/>
    <property type="match status" value="1"/>
</dbReference>
<dbReference type="EMBL" id="BQKI01000078">
    <property type="protein sequence ID" value="GJN25743.1"/>
    <property type="molecule type" value="Genomic_DNA"/>
</dbReference>
<dbReference type="InterPro" id="IPR055414">
    <property type="entry name" value="LRR_R13L4/SHOC2-like"/>
</dbReference>
<dbReference type="PANTHER" id="PTHR23155">
    <property type="entry name" value="DISEASE RESISTANCE PROTEIN RP"/>
    <property type="match status" value="1"/>
</dbReference>
<dbReference type="GO" id="GO:0002758">
    <property type="term" value="P:innate immune response-activating signaling pathway"/>
    <property type="evidence" value="ECO:0007669"/>
    <property type="project" value="UniProtKB-ARBA"/>
</dbReference>
<dbReference type="InterPro" id="IPR027417">
    <property type="entry name" value="P-loop_NTPase"/>
</dbReference>
<dbReference type="Gene3D" id="1.10.8.430">
    <property type="entry name" value="Helical domain of apoptotic protease-activating factors"/>
    <property type="match status" value="1"/>
</dbReference>
<evidence type="ECO:0000313" key="5">
    <source>
        <dbReference type="EMBL" id="GJN25743.1"/>
    </source>
</evidence>
<dbReference type="Pfam" id="PF23598">
    <property type="entry name" value="LRR_14"/>
    <property type="match status" value="1"/>
</dbReference>
<evidence type="ECO:0000259" key="3">
    <source>
        <dbReference type="Pfam" id="PF23559"/>
    </source>
</evidence>
<dbReference type="Gene3D" id="3.80.10.10">
    <property type="entry name" value="Ribonuclease Inhibitor"/>
    <property type="match status" value="1"/>
</dbReference>
<feature type="domain" description="Disease resistance protein winged helix" evidence="3">
    <location>
        <begin position="113"/>
        <end position="184"/>
    </location>
</feature>
<dbReference type="InterPro" id="IPR058922">
    <property type="entry name" value="WHD_DRP"/>
</dbReference>